<feature type="compositionally biased region" description="Pro residues" evidence="13">
    <location>
        <begin position="238"/>
        <end position="248"/>
    </location>
</feature>
<dbReference type="PANTHER" id="PTHR22624">
    <property type="entry name" value="CYSTEINE PROTEASE ATG4"/>
    <property type="match status" value="1"/>
</dbReference>
<evidence type="ECO:0000256" key="3">
    <source>
        <dbReference type="ARBA" id="ARBA00010958"/>
    </source>
</evidence>
<dbReference type="AlphaFoldDB" id="A0A5M3M9V1"/>
<keyword evidence="8" id="KW-0788">Thiol protease</keyword>
<feature type="compositionally biased region" description="Basic and acidic residues" evidence="13">
    <location>
        <begin position="995"/>
        <end position="1006"/>
    </location>
</feature>
<feature type="compositionally biased region" description="Basic and acidic residues" evidence="13">
    <location>
        <begin position="848"/>
        <end position="864"/>
    </location>
</feature>
<feature type="compositionally biased region" description="Low complexity" evidence="13">
    <location>
        <begin position="970"/>
        <end position="985"/>
    </location>
</feature>
<feature type="compositionally biased region" description="Low complexity" evidence="13">
    <location>
        <begin position="813"/>
        <end position="824"/>
    </location>
</feature>
<dbReference type="GO" id="GO:0016485">
    <property type="term" value="P:protein processing"/>
    <property type="evidence" value="ECO:0007669"/>
    <property type="project" value="TreeGrafter"/>
</dbReference>
<keyword evidence="16" id="KW-1185">Reference proteome</keyword>
<dbReference type="InterPro" id="IPR046792">
    <property type="entry name" value="Peptidase_C54_cat"/>
</dbReference>
<feature type="domain" description="Peptidase C54 catalytic" evidence="14">
    <location>
        <begin position="287"/>
        <end position="564"/>
    </location>
</feature>
<evidence type="ECO:0000256" key="11">
    <source>
        <dbReference type="ARBA" id="ARBA00029362"/>
    </source>
</evidence>
<name>A0A5M3M9V1_CONPW</name>
<dbReference type="RefSeq" id="XP_007773962.1">
    <property type="nucleotide sequence ID" value="XM_007775772.1"/>
</dbReference>
<comment type="caution">
    <text evidence="15">The sequence shown here is derived from an EMBL/GenBank/DDBJ whole genome shotgun (WGS) entry which is preliminary data.</text>
</comment>
<dbReference type="GO" id="GO:0000423">
    <property type="term" value="P:mitophagy"/>
    <property type="evidence" value="ECO:0007669"/>
    <property type="project" value="TreeGrafter"/>
</dbReference>
<dbReference type="GO" id="GO:0019786">
    <property type="term" value="F:protein-phosphatidylethanolamide deconjugating activity"/>
    <property type="evidence" value="ECO:0007669"/>
    <property type="project" value="InterPro"/>
</dbReference>
<feature type="compositionally biased region" description="Polar residues" evidence="13">
    <location>
        <begin position="901"/>
        <end position="912"/>
    </location>
</feature>
<feature type="compositionally biased region" description="Acidic residues" evidence="13">
    <location>
        <begin position="878"/>
        <end position="892"/>
    </location>
</feature>
<feature type="compositionally biased region" description="Acidic residues" evidence="13">
    <location>
        <begin position="787"/>
        <end position="804"/>
    </location>
</feature>
<evidence type="ECO:0000313" key="15">
    <source>
        <dbReference type="EMBL" id="EIW75969.1"/>
    </source>
</evidence>
<evidence type="ECO:0000256" key="6">
    <source>
        <dbReference type="ARBA" id="ARBA00022670"/>
    </source>
</evidence>
<evidence type="ECO:0000256" key="7">
    <source>
        <dbReference type="ARBA" id="ARBA00022801"/>
    </source>
</evidence>
<dbReference type="GO" id="GO:0000407">
    <property type="term" value="C:phagophore assembly site"/>
    <property type="evidence" value="ECO:0007669"/>
    <property type="project" value="UniProtKB-SubCell"/>
</dbReference>
<sequence>MARRHSRSSPPPSSPPPPPTASKLSKFLPKASRDRSKSVTETVISASSPISVSSSGSSIHTTAEASTSRIATHARRLSRFGGGGKGKDDKPTGLPGDADSDRGSFDDAPVIIEPSDMPRQRQRGDRPYMAAPELQSSTSMYSTSPNARISDLPTRLSGWFSHTFSSSTNDLSLPSLIQQTNTRTTSPTKGKNSALLTAAKHGKGHLDRAMRFILDSDATPDKSTDPIWILGVKHAGYEPPPVNNPPGRRPSLDSQRLQSSASSMNSQFSQSQSPASEKHPGQDWAPEFYADFTSRIWLTYRNQFAPIRDSTLSTLESDQTREPCTEMSSPSPKSRRWFGGEKGWTTDTGWGCMLRTGQTLLANALLHLHLGRDWRRPPYPLYTEDYATYVQIITWFLDSPLPQAPFSVHRMALAGKDLGKDVGQWFGPSTAAGAIKRLVQAFPDAGLGVAVASDGALYQTDVYSASYVDVGSPRNVRKLRWGGRAVLVLFGIRLGINGVNPIYYDTIKGLFEIPQSVGIAGGRPSSSYYFMGVQGDNLIYLDPHHARPAIPLRPLPEADEGNQHGFRRWDRENTPEDASSRRVPGAMSASSPPGSFPGHHYRTPTSPSSVRTHSSTFSYHAPVSPSPLQHQLSSSSGNSASSGSQHPARWQNATVGAHVASSSSDLDPRELGAAGAVGGTGGNGGTMGGNGGAMAGETGAELDPLSLHYINAYSPAELKTFHCDRVRKMPLSGLDPSMLLGFLCQDEEDWIDFRHRITDLMHRNKTIFAIQDEPPNWSEENVGLESIYDEDDEDELAETEDGDEADRFFDTRSASGSPAGSSARKGSEVDTEEDPIGPITPGPNSTFEVHKHGKEAEREKREPEPEPEDDFEDLGRDDGEDGVDDDDDEDWVDPGMPTPGPTQVQFFPSSNPAGEPPELERPQPSQRQSPSRHETLKARSGSAGSEGRLKEKKSKKQSSSSSRKDKERSGSTSTSPSPPAQGQGQHFPFPSSMEESFHDETGERLANRMNNARARDGGRTESGGVKAIIAEDGVDYSR</sequence>
<comment type="catalytic activity">
    <reaction evidence="11">
        <text>[protein]-C-terminal L-amino acid-glycyl-phosphatidylethanolamide + H2O = [protein]-C-terminal L-amino acid-glycine + a 1,2-diacyl-sn-glycero-3-phosphoethanolamine</text>
        <dbReference type="Rhea" id="RHEA:67548"/>
        <dbReference type="Rhea" id="RHEA-COMP:17323"/>
        <dbReference type="Rhea" id="RHEA-COMP:17324"/>
        <dbReference type="ChEBI" id="CHEBI:15377"/>
        <dbReference type="ChEBI" id="CHEBI:64612"/>
        <dbReference type="ChEBI" id="CHEBI:172940"/>
        <dbReference type="ChEBI" id="CHEBI:172941"/>
    </reaction>
    <physiologicalReaction direction="left-to-right" evidence="11">
        <dbReference type="Rhea" id="RHEA:67549"/>
    </physiologicalReaction>
</comment>
<dbReference type="SUPFAM" id="SSF54001">
    <property type="entry name" value="Cysteine proteinases"/>
    <property type="match status" value="2"/>
</dbReference>
<feature type="compositionally biased region" description="Low complexity" evidence="13">
    <location>
        <begin position="44"/>
        <end position="59"/>
    </location>
</feature>
<feature type="compositionally biased region" description="Low complexity" evidence="13">
    <location>
        <begin position="252"/>
        <end position="273"/>
    </location>
</feature>
<comment type="similarity">
    <text evidence="3">Belongs to the peptidase C54 family.</text>
</comment>
<evidence type="ECO:0000256" key="10">
    <source>
        <dbReference type="ARBA" id="ARBA00023006"/>
    </source>
</evidence>
<keyword evidence="10" id="KW-0072">Autophagy</keyword>
<feature type="compositionally biased region" description="Pro residues" evidence="13">
    <location>
        <begin position="9"/>
        <end position="20"/>
    </location>
</feature>
<dbReference type="GO" id="GO:0035973">
    <property type="term" value="P:aggrephagy"/>
    <property type="evidence" value="ECO:0007669"/>
    <property type="project" value="TreeGrafter"/>
</dbReference>
<feature type="region of interest" description="Disordered" evidence="13">
    <location>
        <begin position="1"/>
        <end position="111"/>
    </location>
</feature>
<evidence type="ECO:0000256" key="1">
    <source>
        <dbReference type="ARBA" id="ARBA00004329"/>
    </source>
</evidence>
<dbReference type="GO" id="GO:0034727">
    <property type="term" value="P:piecemeal microautophagy of the nucleus"/>
    <property type="evidence" value="ECO:0007669"/>
    <property type="project" value="TreeGrafter"/>
</dbReference>
<dbReference type="Proteomes" id="UP000053558">
    <property type="component" value="Unassembled WGS sequence"/>
</dbReference>
<proteinExistence type="inferred from homology"/>
<dbReference type="OMA" id="DYATYVQ"/>
<feature type="compositionally biased region" description="Polar residues" evidence="13">
    <location>
        <begin position="603"/>
        <end position="618"/>
    </location>
</feature>
<evidence type="ECO:0000256" key="12">
    <source>
        <dbReference type="ARBA" id="ARBA00030240"/>
    </source>
</evidence>
<keyword evidence="7" id="KW-0378">Hydrolase</keyword>
<accession>A0A5M3M9V1</accession>
<feature type="region of interest" description="Disordered" evidence="13">
    <location>
        <begin position="787"/>
        <end position="1038"/>
    </location>
</feature>
<keyword evidence="5" id="KW-0963">Cytoplasm</keyword>
<dbReference type="GO" id="GO:0004197">
    <property type="term" value="F:cysteine-type endopeptidase activity"/>
    <property type="evidence" value="ECO:0007669"/>
    <property type="project" value="TreeGrafter"/>
</dbReference>
<gene>
    <name evidence="15" type="ORF">CONPUDRAFT_111807</name>
</gene>
<dbReference type="InterPro" id="IPR038765">
    <property type="entry name" value="Papain-like_cys_pep_sf"/>
</dbReference>
<keyword evidence="6" id="KW-0645">Protease</keyword>
<feature type="compositionally biased region" description="Low complexity" evidence="13">
    <location>
        <begin position="626"/>
        <end position="644"/>
    </location>
</feature>
<dbReference type="Pfam" id="PF03416">
    <property type="entry name" value="Peptidase_C54"/>
    <property type="match status" value="2"/>
</dbReference>
<protein>
    <recommendedName>
        <fullName evidence="12">Autophagy-related protein 4</fullName>
    </recommendedName>
</protein>
<feature type="compositionally biased region" description="Low complexity" evidence="13">
    <location>
        <begin position="584"/>
        <end position="598"/>
    </location>
</feature>
<evidence type="ECO:0000259" key="14">
    <source>
        <dbReference type="Pfam" id="PF03416"/>
    </source>
</evidence>
<feature type="compositionally biased region" description="Gly residues" evidence="13">
    <location>
        <begin position="675"/>
        <end position="690"/>
    </location>
</feature>
<feature type="region of interest" description="Disordered" evidence="13">
    <location>
        <begin position="551"/>
        <end position="690"/>
    </location>
</feature>
<evidence type="ECO:0000256" key="8">
    <source>
        <dbReference type="ARBA" id="ARBA00022807"/>
    </source>
</evidence>
<dbReference type="GO" id="GO:0000045">
    <property type="term" value="P:autophagosome assembly"/>
    <property type="evidence" value="ECO:0007669"/>
    <property type="project" value="TreeGrafter"/>
</dbReference>
<evidence type="ECO:0000256" key="2">
    <source>
        <dbReference type="ARBA" id="ARBA00004496"/>
    </source>
</evidence>
<evidence type="ECO:0000256" key="13">
    <source>
        <dbReference type="SAM" id="MobiDB-lite"/>
    </source>
</evidence>
<feature type="compositionally biased region" description="Basic and acidic residues" evidence="13">
    <location>
        <begin position="567"/>
        <end position="580"/>
    </location>
</feature>
<dbReference type="GeneID" id="19198907"/>
<evidence type="ECO:0000256" key="9">
    <source>
        <dbReference type="ARBA" id="ARBA00022927"/>
    </source>
</evidence>
<dbReference type="InterPro" id="IPR005078">
    <property type="entry name" value="Peptidase_C54"/>
</dbReference>
<feature type="compositionally biased region" description="Polar residues" evidence="13">
    <location>
        <begin position="60"/>
        <end position="70"/>
    </location>
</feature>
<evidence type="ECO:0000313" key="16">
    <source>
        <dbReference type="Proteomes" id="UP000053558"/>
    </source>
</evidence>
<evidence type="ECO:0000256" key="5">
    <source>
        <dbReference type="ARBA" id="ARBA00022490"/>
    </source>
</evidence>
<comment type="subcellular location">
    <subcellularLocation>
        <location evidence="2">Cytoplasm</location>
    </subcellularLocation>
    <subcellularLocation>
        <location evidence="1">Preautophagosomal structure</location>
    </subcellularLocation>
</comment>
<keyword evidence="9" id="KW-0653">Protein transport</keyword>
<dbReference type="EMBL" id="JH711587">
    <property type="protein sequence ID" value="EIW75969.1"/>
    <property type="molecule type" value="Genomic_DNA"/>
</dbReference>
<reference evidence="16" key="1">
    <citation type="journal article" date="2012" name="Science">
        <title>The Paleozoic origin of enzymatic lignin decomposition reconstructed from 31 fungal genomes.</title>
        <authorList>
            <person name="Floudas D."/>
            <person name="Binder M."/>
            <person name="Riley R."/>
            <person name="Barry K."/>
            <person name="Blanchette R.A."/>
            <person name="Henrissat B."/>
            <person name="Martinez A.T."/>
            <person name="Otillar R."/>
            <person name="Spatafora J.W."/>
            <person name="Yadav J.S."/>
            <person name="Aerts A."/>
            <person name="Benoit I."/>
            <person name="Boyd A."/>
            <person name="Carlson A."/>
            <person name="Copeland A."/>
            <person name="Coutinho P.M."/>
            <person name="de Vries R.P."/>
            <person name="Ferreira P."/>
            <person name="Findley K."/>
            <person name="Foster B."/>
            <person name="Gaskell J."/>
            <person name="Glotzer D."/>
            <person name="Gorecki P."/>
            <person name="Heitman J."/>
            <person name="Hesse C."/>
            <person name="Hori C."/>
            <person name="Igarashi K."/>
            <person name="Jurgens J.A."/>
            <person name="Kallen N."/>
            <person name="Kersten P."/>
            <person name="Kohler A."/>
            <person name="Kuees U."/>
            <person name="Kumar T.K.A."/>
            <person name="Kuo A."/>
            <person name="LaButti K."/>
            <person name="Larrondo L.F."/>
            <person name="Lindquist E."/>
            <person name="Ling A."/>
            <person name="Lombard V."/>
            <person name="Lucas S."/>
            <person name="Lundell T."/>
            <person name="Martin R."/>
            <person name="McLaughlin D.J."/>
            <person name="Morgenstern I."/>
            <person name="Morin E."/>
            <person name="Murat C."/>
            <person name="Nagy L.G."/>
            <person name="Nolan M."/>
            <person name="Ohm R.A."/>
            <person name="Patyshakuliyeva A."/>
            <person name="Rokas A."/>
            <person name="Ruiz-Duenas F.J."/>
            <person name="Sabat G."/>
            <person name="Salamov A."/>
            <person name="Samejima M."/>
            <person name="Schmutz J."/>
            <person name="Slot J.C."/>
            <person name="St John F."/>
            <person name="Stenlid J."/>
            <person name="Sun H."/>
            <person name="Sun S."/>
            <person name="Syed K."/>
            <person name="Tsang A."/>
            <person name="Wiebenga A."/>
            <person name="Young D."/>
            <person name="Pisabarro A."/>
            <person name="Eastwood D.C."/>
            <person name="Martin F."/>
            <person name="Cullen D."/>
            <person name="Grigoriev I.V."/>
            <person name="Hibbett D.S."/>
        </authorList>
    </citation>
    <scope>NUCLEOTIDE SEQUENCE [LARGE SCALE GENOMIC DNA]</scope>
    <source>
        <strain evidence="16">RWD-64-598 SS2</strain>
    </source>
</reference>
<dbReference type="PANTHER" id="PTHR22624:SF49">
    <property type="entry name" value="CYSTEINE PROTEASE"/>
    <property type="match status" value="1"/>
</dbReference>
<dbReference type="OrthoDB" id="2960936at2759"/>
<feature type="region of interest" description="Disordered" evidence="13">
    <location>
        <begin position="313"/>
        <end position="340"/>
    </location>
</feature>
<organism evidence="15 16">
    <name type="scientific">Coniophora puteana (strain RWD-64-598)</name>
    <name type="common">Brown rot fungus</name>
    <dbReference type="NCBI Taxonomy" id="741705"/>
    <lineage>
        <taxon>Eukaryota</taxon>
        <taxon>Fungi</taxon>
        <taxon>Dikarya</taxon>
        <taxon>Basidiomycota</taxon>
        <taxon>Agaricomycotina</taxon>
        <taxon>Agaricomycetes</taxon>
        <taxon>Agaricomycetidae</taxon>
        <taxon>Boletales</taxon>
        <taxon>Coniophorineae</taxon>
        <taxon>Coniophoraceae</taxon>
        <taxon>Coniophora</taxon>
    </lineage>
</organism>
<feature type="domain" description="Peptidase C54 catalytic" evidence="14">
    <location>
        <begin position="702"/>
        <end position="755"/>
    </location>
</feature>
<feature type="region of interest" description="Disordered" evidence="13">
    <location>
        <begin position="238"/>
        <end position="284"/>
    </location>
</feature>
<dbReference type="GO" id="GO:0015031">
    <property type="term" value="P:protein transport"/>
    <property type="evidence" value="ECO:0007669"/>
    <property type="project" value="UniProtKB-KW"/>
</dbReference>
<keyword evidence="4" id="KW-0813">Transport</keyword>
<dbReference type="KEGG" id="cput:CONPUDRAFT_111807"/>
<evidence type="ECO:0000256" key="4">
    <source>
        <dbReference type="ARBA" id="ARBA00022448"/>
    </source>
</evidence>